<protein>
    <recommendedName>
        <fullName evidence="4">FlgD Ig-like domain-containing protein</fullName>
    </recommendedName>
</protein>
<keyword evidence="1" id="KW-0732">Signal</keyword>
<dbReference type="Proteomes" id="UP001597351">
    <property type="component" value="Unassembled WGS sequence"/>
</dbReference>
<keyword evidence="3" id="KW-1185">Reference proteome</keyword>
<sequence>MTRLPSLALPAALALGLAASTLSPASAEPPPDDTVPAITIDSAPSKLYPAVDGYRDTALVVYTASDAVDTMLDVHVVIRDGVGTSVAERTSTDVESGATIGWEWDGGDFVGGTLPGGDYVLEMTAVDEAGNTSATDSRSISLDEGRLVDRTARGWIKAKPSMIGKDVRRCSTLKGRVRGWAGSLGYYANTRCGRTGVPSVVSTVHGVYVPEAFKDRQRGWFYGSMQIRTWGGNAEKRRGSKAILQYWKDGSWAKAKTMGSSLGTHAGRKTSAKPFIVVDNGRPVIIWGLGTANRNWYDVKKFSLTLRYQKMVYPDVVVREAPSPFTMQVPTGLTVPAPQLP</sequence>
<evidence type="ECO:0000313" key="3">
    <source>
        <dbReference type="Proteomes" id="UP001597351"/>
    </source>
</evidence>
<dbReference type="RefSeq" id="WP_343919891.1">
    <property type="nucleotide sequence ID" value="NZ_BAAAJT010000002.1"/>
</dbReference>
<accession>A0ABW4TNB2</accession>
<dbReference type="EMBL" id="JBHUGD010000003">
    <property type="protein sequence ID" value="MFD1948135.1"/>
    <property type="molecule type" value="Genomic_DNA"/>
</dbReference>
<evidence type="ECO:0008006" key="4">
    <source>
        <dbReference type="Google" id="ProtNLM"/>
    </source>
</evidence>
<name>A0ABW4TNB2_9ACTN</name>
<evidence type="ECO:0000313" key="2">
    <source>
        <dbReference type="EMBL" id="MFD1948135.1"/>
    </source>
</evidence>
<gene>
    <name evidence="2" type="ORF">ACFSDE_15140</name>
</gene>
<reference evidence="3" key="1">
    <citation type="journal article" date="2019" name="Int. J. Syst. Evol. Microbiol.">
        <title>The Global Catalogue of Microorganisms (GCM) 10K type strain sequencing project: providing services to taxonomists for standard genome sequencing and annotation.</title>
        <authorList>
            <consortium name="The Broad Institute Genomics Platform"/>
            <consortium name="The Broad Institute Genome Sequencing Center for Infectious Disease"/>
            <person name="Wu L."/>
            <person name="Ma J."/>
        </authorList>
    </citation>
    <scope>NUCLEOTIDE SEQUENCE [LARGE SCALE GENOMIC DNA]</scope>
    <source>
        <strain evidence="3">CGMCC 1.12477</strain>
    </source>
</reference>
<organism evidence="2 3">
    <name type="scientific">Nocardioides aestuarii</name>
    <dbReference type="NCBI Taxonomy" id="252231"/>
    <lineage>
        <taxon>Bacteria</taxon>
        <taxon>Bacillati</taxon>
        <taxon>Actinomycetota</taxon>
        <taxon>Actinomycetes</taxon>
        <taxon>Propionibacteriales</taxon>
        <taxon>Nocardioidaceae</taxon>
        <taxon>Nocardioides</taxon>
    </lineage>
</organism>
<proteinExistence type="predicted"/>
<dbReference type="Gene3D" id="2.60.40.4070">
    <property type="match status" value="1"/>
</dbReference>
<feature type="signal peptide" evidence="1">
    <location>
        <begin position="1"/>
        <end position="27"/>
    </location>
</feature>
<feature type="chain" id="PRO_5047383872" description="FlgD Ig-like domain-containing protein" evidence="1">
    <location>
        <begin position="28"/>
        <end position="341"/>
    </location>
</feature>
<comment type="caution">
    <text evidence="2">The sequence shown here is derived from an EMBL/GenBank/DDBJ whole genome shotgun (WGS) entry which is preliminary data.</text>
</comment>
<evidence type="ECO:0000256" key="1">
    <source>
        <dbReference type="SAM" id="SignalP"/>
    </source>
</evidence>